<name>A0ABT0IFU4_9ACTN</name>
<sequence length="127" mass="13726">MGPGSPRRRPRAGTTAPDRATLLAVEAALLLRRTDHGHEDQAAEQLSTRTPPSHRPEDAMTDTDDGTDCGALAECEPYLPGAAERARPCGCHRCKPPLPPVPPLPLLDRLRPVLAEVNRRSREGSGR</sequence>
<organism evidence="2 3">
    <name type="scientific">Streptomyces lichenis</name>
    <dbReference type="NCBI Taxonomy" id="2306967"/>
    <lineage>
        <taxon>Bacteria</taxon>
        <taxon>Bacillati</taxon>
        <taxon>Actinomycetota</taxon>
        <taxon>Actinomycetes</taxon>
        <taxon>Kitasatosporales</taxon>
        <taxon>Streptomycetaceae</taxon>
        <taxon>Streptomyces</taxon>
    </lineage>
</organism>
<dbReference type="RefSeq" id="WP_248636021.1">
    <property type="nucleotide sequence ID" value="NZ_JALPTH010000024.1"/>
</dbReference>
<protein>
    <submittedName>
        <fullName evidence="2">Uncharacterized protein</fullName>
    </submittedName>
</protein>
<feature type="region of interest" description="Disordered" evidence="1">
    <location>
        <begin position="31"/>
        <end position="65"/>
    </location>
</feature>
<evidence type="ECO:0000313" key="3">
    <source>
        <dbReference type="Proteomes" id="UP001522868"/>
    </source>
</evidence>
<dbReference type="EMBL" id="JALPTH010000024">
    <property type="protein sequence ID" value="MCK8680208.1"/>
    <property type="molecule type" value="Genomic_DNA"/>
</dbReference>
<proteinExistence type="predicted"/>
<evidence type="ECO:0000313" key="2">
    <source>
        <dbReference type="EMBL" id="MCK8680208.1"/>
    </source>
</evidence>
<feature type="compositionally biased region" description="Basic and acidic residues" evidence="1">
    <location>
        <begin position="32"/>
        <end position="41"/>
    </location>
</feature>
<evidence type="ECO:0000256" key="1">
    <source>
        <dbReference type="SAM" id="MobiDB-lite"/>
    </source>
</evidence>
<dbReference type="Proteomes" id="UP001522868">
    <property type="component" value="Unassembled WGS sequence"/>
</dbReference>
<comment type="caution">
    <text evidence="2">The sequence shown here is derived from an EMBL/GenBank/DDBJ whole genome shotgun (WGS) entry which is preliminary data.</text>
</comment>
<reference evidence="2 3" key="1">
    <citation type="submission" date="2022-04" db="EMBL/GenBank/DDBJ databases">
        <title>Streptomyces sp. nov. LCR6-01 isolated from Lichen of Dirinaria sp.</title>
        <authorList>
            <person name="Kanchanasin P."/>
            <person name="Tanasupawat S."/>
            <person name="Phongsopitanun W."/>
        </authorList>
    </citation>
    <scope>NUCLEOTIDE SEQUENCE [LARGE SCALE GENOMIC DNA]</scope>
    <source>
        <strain evidence="2 3">LCR6-01</strain>
    </source>
</reference>
<keyword evidence="3" id="KW-1185">Reference proteome</keyword>
<accession>A0ABT0IFU4</accession>
<gene>
    <name evidence="2" type="ORF">M1O15_22965</name>
</gene>